<evidence type="ECO:0000256" key="1">
    <source>
        <dbReference type="SAM" id="MobiDB-lite"/>
    </source>
</evidence>
<gene>
    <name evidence="2" type="ORF">BISA_0848</name>
</gene>
<feature type="compositionally biased region" description="Polar residues" evidence="1">
    <location>
        <begin position="54"/>
        <end position="63"/>
    </location>
</feature>
<feature type="compositionally biased region" description="Basic and acidic residues" evidence="1">
    <location>
        <begin position="1"/>
        <end position="14"/>
    </location>
</feature>
<dbReference type="EMBL" id="JGZN01000008">
    <property type="protein sequence ID" value="KFI92448.1"/>
    <property type="molecule type" value="Genomic_DNA"/>
</dbReference>
<dbReference type="AlphaFoldDB" id="A0A087DA98"/>
<evidence type="ECO:0000313" key="3">
    <source>
        <dbReference type="Proteomes" id="UP000029066"/>
    </source>
</evidence>
<evidence type="ECO:0000313" key="2">
    <source>
        <dbReference type="EMBL" id="KFI92448.1"/>
    </source>
</evidence>
<dbReference type="OrthoDB" id="3240186at2"/>
<protein>
    <submittedName>
        <fullName evidence="2">Uncharacterized protein</fullName>
    </submittedName>
</protein>
<dbReference type="Proteomes" id="UP000029066">
    <property type="component" value="Unassembled WGS sequence"/>
</dbReference>
<feature type="region of interest" description="Disordered" evidence="1">
    <location>
        <begin position="36"/>
        <end position="74"/>
    </location>
</feature>
<feature type="region of interest" description="Disordered" evidence="1">
    <location>
        <begin position="1"/>
        <end position="22"/>
    </location>
</feature>
<dbReference type="RefSeq" id="WP_033891080.1">
    <property type="nucleotide sequence ID" value="NZ_JDUT01000010.1"/>
</dbReference>
<accession>A0A087DA98</accession>
<sequence>MRCEECGREFEPSHRGSPSKYCSGACRAKAYRKRRKANAAGGGKRDAGKPSAPTEPSESQPLSSREFERMMDGSIEDELRYVRDRLKKYMDNPATPANAISNISARYIMVCEKLHDMAGGDSLLDLEDEVTEVSADVGASIV</sequence>
<comment type="caution">
    <text evidence="2">The sequence shown here is derived from an EMBL/GenBank/DDBJ whole genome shotgun (WGS) entry which is preliminary data.</text>
</comment>
<reference evidence="2 3" key="1">
    <citation type="submission" date="2014-03" db="EMBL/GenBank/DDBJ databases">
        <title>Genomics of Bifidobacteria.</title>
        <authorList>
            <person name="Ventura M."/>
            <person name="Milani C."/>
            <person name="Lugli G.A."/>
        </authorList>
    </citation>
    <scope>NUCLEOTIDE SEQUENCE [LARGE SCALE GENOMIC DNA]</scope>
    <source>
        <strain evidence="2 3">DSM 23967</strain>
    </source>
</reference>
<proteinExistence type="predicted"/>
<feature type="compositionally biased region" description="Basic and acidic residues" evidence="1">
    <location>
        <begin position="65"/>
        <end position="74"/>
    </location>
</feature>
<organism evidence="2 3">
    <name type="scientific">Bifidobacterium saguini DSM 23967</name>
    <dbReference type="NCBI Taxonomy" id="1437607"/>
    <lineage>
        <taxon>Bacteria</taxon>
        <taxon>Bacillati</taxon>
        <taxon>Actinomycetota</taxon>
        <taxon>Actinomycetes</taxon>
        <taxon>Bifidobacteriales</taxon>
        <taxon>Bifidobacteriaceae</taxon>
        <taxon>Bifidobacterium</taxon>
    </lineage>
</organism>
<name>A0A087DA98_9BIFI</name>
<dbReference type="STRING" id="1437607.BISA_0848"/>